<dbReference type="EMBL" id="CAADRP010001596">
    <property type="protein sequence ID" value="VFU43181.1"/>
    <property type="molecule type" value="Genomic_DNA"/>
</dbReference>
<reference evidence="2" key="1">
    <citation type="submission" date="2019-03" db="EMBL/GenBank/DDBJ databases">
        <authorList>
            <person name="Mank J."/>
            <person name="Almeida P."/>
        </authorList>
    </citation>
    <scope>NUCLEOTIDE SEQUENCE</scope>
    <source>
        <strain evidence="2">78183</strain>
    </source>
</reference>
<feature type="compositionally biased region" description="Low complexity" evidence="1">
    <location>
        <begin position="50"/>
        <end position="64"/>
    </location>
</feature>
<organism evidence="2">
    <name type="scientific">Salix viminalis</name>
    <name type="common">Common osier</name>
    <name type="synonym">Basket willow</name>
    <dbReference type="NCBI Taxonomy" id="40686"/>
    <lineage>
        <taxon>Eukaryota</taxon>
        <taxon>Viridiplantae</taxon>
        <taxon>Streptophyta</taxon>
        <taxon>Embryophyta</taxon>
        <taxon>Tracheophyta</taxon>
        <taxon>Spermatophyta</taxon>
        <taxon>Magnoliopsida</taxon>
        <taxon>eudicotyledons</taxon>
        <taxon>Gunneridae</taxon>
        <taxon>Pentapetalae</taxon>
        <taxon>rosids</taxon>
        <taxon>fabids</taxon>
        <taxon>Malpighiales</taxon>
        <taxon>Salicaceae</taxon>
        <taxon>Saliceae</taxon>
        <taxon>Salix</taxon>
    </lineage>
</organism>
<feature type="region of interest" description="Disordered" evidence="1">
    <location>
        <begin position="32"/>
        <end position="116"/>
    </location>
</feature>
<sequence>MDKMFGLNSFSYPQIPSFSRIPLLHSQPNLPPPFFPPKISKRTHPRFLLSAQTSSSSSPTQEPSEPAREMKNEFPITVVAPSRRTCDRKHPPNSDNASRPIHSSRKMKYYRISISQ</sequence>
<proteinExistence type="predicted"/>
<evidence type="ECO:0000256" key="1">
    <source>
        <dbReference type="SAM" id="MobiDB-lite"/>
    </source>
</evidence>
<protein>
    <submittedName>
        <fullName evidence="2">Uncharacterized protein</fullName>
    </submittedName>
</protein>
<gene>
    <name evidence="2" type="ORF">SVIM_LOCUS262926</name>
</gene>
<name>A0A6N2LSI4_SALVM</name>
<accession>A0A6N2LSI4</accession>
<evidence type="ECO:0000313" key="2">
    <source>
        <dbReference type="EMBL" id="VFU43181.1"/>
    </source>
</evidence>
<dbReference type="AlphaFoldDB" id="A0A6N2LSI4"/>